<dbReference type="Proteomes" id="UP000198346">
    <property type="component" value="Unassembled WGS sequence"/>
</dbReference>
<dbReference type="OrthoDB" id="8116201at2"/>
<sequence>MAYARLFFLALAAGLVGLIVWAMGADGRGLGPVLAAMLAEPWTIVTLADLYLGFVIAAAAIVLAERRLAVGLAWALPIFVLGNVWTALWVALRLPTLVRRLRSGP</sequence>
<evidence type="ECO:0008006" key="4">
    <source>
        <dbReference type="Google" id="ProtNLM"/>
    </source>
</evidence>
<keyword evidence="1" id="KW-0472">Membrane</keyword>
<accession>A0A239PKQ6</accession>
<organism evidence="2 3">
    <name type="scientific">Amphiplicatus metriothermophilus</name>
    <dbReference type="NCBI Taxonomy" id="1519374"/>
    <lineage>
        <taxon>Bacteria</taxon>
        <taxon>Pseudomonadati</taxon>
        <taxon>Pseudomonadota</taxon>
        <taxon>Alphaproteobacteria</taxon>
        <taxon>Parvularculales</taxon>
        <taxon>Parvularculaceae</taxon>
        <taxon>Amphiplicatus</taxon>
    </lineage>
</organism>
<proteinExistence type="predicted"/>
<evidence type="ECO:0000313" key="2">
    <source>
        <dbReference type="EMBL" id="SNT67913.1"/>
    </source>
</evidence>
<evidence type="ECO:0000313" key="3">
    <source>
        <dbReference type="Proteomes" id="UP000198346"/>
    </source>
</evidence>
<gene>
    <name evidence="2" type="ORF">SAMN06297382_0406</name>
</gene>
<name>A0A239PKQ6_9PROT</name>
<dbReference type="RefSeq" id="WP_089410910.1">
    <property type="nucleotide sequence ID" value="NZ_FZQA01000001.1"/>
</dbReference>
<dbReference type="AlphaFoldDB" id="A0A239PKQ6"/>
<keyword evidence="3" id="KW-1185">Reference proteome</keyword>
<keyword evidence="1" id="KW-1133">Transmembrane helix</keyword>
<reference evidence="2 3" key="1">
    <citation type="submission" date="2017-07" db="EMBL/GenBank/DDBJ databases">
        <authorList>
            <person name="Sun Z.S."/>
            <person name="Albrecht U."/>
            <person name="Echele G."/>
            <person name="Lee C.C."/>
        </authorList>
    </citation>
    <scope>NUCLEOTIDE SEQUENCE [LARGE SCALE GENOMIC DNA]</scope>
    <source>
        <strain evidence="2 3">CGMCC 1.12710</strain>
    </source>
</reference>
<dbReference type="EMBL" id="FZQA01000001">
    <property type="protein sequence ID" value="SNT67913.1"/>
    <property type="molecule type" value="Genomic_DNA"/>
</dbReference>
<feature type="transmembrane region" description="Helical" evidence="1">
    <location>
        <begin position="71"/>
        <end position="92"/>
    </location>
</feature>
<evidence type="ECO:0000256" key="1">
    <source>
        <dbReference type="SAM" id="Phobius"/>
    </source>
</evidence>
<feature type="transmembrane region" description="Helical" evidence="1">
    <location>
        <begin position="45"/>
        <end position="64"/>
    </location>
</feature>
<protein>
    <recommendedName>
        <fullName evidence="4">DUF1475 domain-containing protein</fullName>
    </recommendedName>
</protein>
<keyword evidence="1" id="KW-0812">Transmembrane</keyword>